<name>A0ABR8QWT3_9CAUL</name>
<dbReference type="EMBL" id="JACSQU010000001">
    <property type="protein sequence ID" value="MBD7939993.1"/>
    <property type="molecule type" value="Genomic_DNA"/>
</dbReference>
<accession>A0ABR8QWT3</accession>
<comment type="caution">
    <text evidence="1">The sequence shown here is derived from an EMBL/GenBank/DDBJ whole genome shotgun (WGS) entry which is preliminary data.</text>
</comment>
<dbReference type="Pfam" id="PF15580">
    <property type="entry name" value="Imm53"/>
    <property type="match status" value="1"/>
</dbReference>
<reference evidence="1 2" key="1">
    <citation type="submission" date="2020-08" db="EMBL/GenBank/DDBJ databases">
        <title>A Genomic Blueprint of the Chicken Gut Microbiome.</title>
        <authorList>
            <person name="Gilroy R."/>
            <person name="Ravi A."/>
            <person name="Getino M."/>
            <person name="Pursley I."/>
            <person name="Horton D.L."/>
            <person name="Alikhan N.-F."/>
            <person name="Baker D."/>
            <person name="Gharbi K."/>
            <person name="Hall N."/>
            <person name="Watson M."/>
            <person name="Adriaenssens E.M."/>
            <person name="Foster-Nyarko E."/>
            <person name="Jarju S."/>
            <person name="Secka A."/>
            <person name="Antonio M."/>
            <person name="Oren A."/>
            <person name="Chaudhuri R."/>
            <person name="La Ragione R.M."/>
            <person name="Hildebrand F."/>
            <person name="Pallen M.J."/>
        </authorList>
    </citation>
    <scope>NUCLEOTIDE SEQUENCE [LARGE SCALE GENOMIC DNA]</scope>
    <source>
        <strain evidence="1 2">Sa3CVA3</strain>
    </source>
</reference>
<evidence type="ECO:0000313" key="1">
    <source>
        <dbReference type="EMBL" id="MBD7939993.1"/>
    </source>
</evidence>
<dbReference type="InterPro" id="IPR028228">
    <property type="entry name" value="Imm53"/>
</dbReference>
<proteinExistence type="predicted"/>
<gene>
    <name evidence="1" type="ORF">H9656_01155</name>
</gene>
<organism evidence="1 2">
    <name type="scientific">Brevundimonas guildfordensis</name>
    <dbReference type="NCBI Taxonomy" id="2762241"/>
    <lineage>
        <taxon>Bacteria</taxon>
        <taxon>Pseudomonadati</taxon>
        <taxon>Pseudomonadota</taxon>
        <taxon>Alphaproteobacteria</taxon>
        <taxon>Caulobacterales</taxon>
        <taxon>Caulobacteraceae</taxon>
        <taxon>Brevundimonas</taxon>
    </lineage>
</organism>
<evidence type="ECO:0000313" key="2">
    <source>
        <dbReference type="Proteomes" id="UP000638918"/>
    </source>
</evidence>
<keyword evidence="2" id="KW-1185">Reference proteome</keyword>
<dbReference type="Proteomes" id="UP000638918">
    <property type="component" value="Unassembled WGS sequence"/>
</dbReference>
<sequence>MFDRRRSEWSAPEPTGSADPLIWLTQWYFSQCDEDWEHAYGITVETLDNPGWSLTVDLTDTSLAERPFTPVFHNMSEAEAGQGLDGDLGWWHAKVEQQKFKAYGGPHNLPDLIGVFRAWQARSANLP</sequence>
<protein>
    <submittedName>
        <fullName evidence="1">Immunity 53 family protein</fullName>
    </submittedName>
</protein>